<feature type="domain" description="Tc1-like transposase DDE" evidence="1">
    <location>
        <begin position="180"/>
        <end position="320"/>
    </location>
</feature>
<dbReference type="OrthoDB" id="3255737at2"/>
<dbReference type="GO" id="GO:0003676">
    <property type="term" value="F:nucleic acid binding"/>
    <property type="evidence" value="ECO:0007669"/>
    <property type="project" value="InterPro"/>
</dbReference>
<dbReference type="EMBL" id="RCIW01000038">
    <property type="protein sequence ID" value="RLP06072.1"/>
    <property type="molecule type" value="Genomic_DNA"/>
</dbReference>
<dbReference type="InterPro" id="IPR047655">
    <property type="entry name" value="Transpos_IS630-like"/>
</dbReference>
<dbReference type="Gene3D" id="3.30.420.10">
    <property type="entry name" value="Ribonuclease H-like superfamily/Ribonuclease H"/>
    <property type="match status" value="1"/>
</dbReference>
<organism evidence="2 3">
    <name type="scientific">Propionibacterium australiense</name>
    <dbReference type="NCBI Taxonomy" id="119981"/>
    <lineage>
        <taxon>Bacteria</taxon>
        <taxon>Bacillati</taxon>
        <taxon>Actinomycetota</taxon>
        <taxon>Actinomycetes</taxon>
        <taxon>Propionibacteriales</taxon>
        <taxon>Propionibacteriaceae</taxon>
        <taxon>Propionibacterium</taxon>
    </lineage>
</organism>
<proteinExistence type="predicted"/>
<evidence type="ECO:0000313" key="2">
    <source>
        <dbReference type="EMBL" id="RLP06072.1"/>
    </source>
</evidence>
<evidence type="ECO:0000313" key="3">
    <source>
        <dbReference type="Proteomes" id="UP000279336"/>
    </source>
</evidence>
<gene>
    <name evidence="2" type="ORF">D7U36_13240</name>
</gene>
<dbReference type="Pfam" id="PF13551">
    <property type="entry name" value="HTH_29"/>
    <property type="match status" value="1"/>
</dbReference>
<sequence>MQVEVTPEETAVLIRWKKRTDNYVLVRMKAEAILYASRGVDVSIIAEMVERSEKTVREWLADWQSSRMCSVLTGHAGNQNAAKLTRAQKEDLKAVLALPPSRSGIDAEFWDVPALRDVVKILFDVEYESDSSYQLLLRFCGLSFKLPDPFDKHRDEQAITRRMTEVKAQVNQLLEAGCEVYAVDEVRLEHEAETRRMWLPKGQRTKFYVDRQKVSQSFFGALSLTSKKVRLYPIEGNQNTEQIIGALERLQRETKTQKIAVVLDNARFHHAKALTSLYQPGQLLERITPIFLPPYAPDHNPVEHVWNTAKTNIANIQHETPEQTFGAFASYVTGRTFDYDFEHLPKPQPETDLVS</sequence>
<accession>A0A8B3FGV4</accession>
<dbReference type="InterPro" id="IPR036397">
    <property type="entry name" value="RNaseH_sf"/>
</dbReference>
<protein>
    <submittedName>
        <fullName evidence="2">IS630 family transposase</fullName>
    </submittedName>
</protein>
<dbReference type="RefSeq" id="WP_121588376.1">
    <property type="nucleotide sequence ID" value="NZ_RCIW01000038.1"/>
</dbReference>
<name>A0A8B3FGV4_9ACTN</name>
<evidence type="ECO:0000259" key="1">
    <source>
        <dbReference type="Pfam" id="PF13358"/>
    </source>
</evidence>
<dbReference type="NCBIfam" id="NF033545">
    <property type="entry name" value="transpos_IS630"/>
    <property type="match status" value="1"/>
</dbReference>
<dbReference type="Pfam" id="PF13358">
    <property type="entry name" value="DDE_3"/>
    <property type="match status" value="1"/>
</dbReference>
<dbReference type="Proteomes" id="UP000279336">
    <property type="component" value="Unassembled WGS sequence"/>
</dbReference>
<dbReference type="AlphaFoldDB" id="A0A8B3FGV4"/>
<comment type="caution">
    <text evidence="2">The sequence shown here is derived from an EMBL/GenBank/DDBJ whole genome shotgun (WGS) entry which is preliminary data.</text>
</comment>
<dbReference type="InterPro" id="IPR038717">
    <property type="entry name" value="Tc1-like_DDE_dom"/>
</dbReference>
<reference evidence="2 3" key="1">
    <citation type="submission" date="2018-10" db="EMBL/GenBank/DDBJ databases">
        <title>Propionibacterium australiense Genome Sequencing and Assembly.</title>
        <authorList>
            <person name="Bernier A.-M."/>
            <person name="Bernard K."/>
        </authorList>
    </citation>
    <scope>NUCLEOTIDE SEQUENCE [LARGE SCALE GENOMIC DNA]</scope>
    <source>
        <strain evidence="2 3">NML98A078</strain>
    </source>
</reference>